<dbReference type="GO" id="GO:0046872">
    <property type="term" value="F:metal ion binding"/>
    <property type="evidence" value="ECO:0007669"/>
    <property type="project" value="UniProtKB-KW"/>
</dbReference>
<dbReference type="CDD" id="cd01637">
    <property type="entry name" value="IMPase_like"/>
    <property type="match status" value="1"/>
</dbReference>
<evidence type="ECO:0000313" key="7">
    <source>
        <dbReference type="Proteomes" id="UP000286848"/>
    </source>
</evidence>
<sequence length="259" mass="28969">MTDQLELHEKISSWFHSARDQILNSKQTGLNVDYKTSRLDLVTNMDRGIEKFYREKIRENFPDSNIMGEEGQKDEFRSSQGLFWVIDPIDGTMNFVKQGTHFASMIAVYQDQKPLLGYIYDVINDHLYWGGPGLGVYRDDQKLTAPMDLALADGLLGVNGAMLMHNYRNVQTAVKQSAGARIYGSAGIEFIHVLQGQCVGYLSHLRPWDYAAGAILAESLNLIVKTIDGQPLGMVESEDVLVATPQAYRQITGIMTAES</sequence>
<keyword evidence="7" id="KW-1185">Reference proteome</keyword>
<evidence type="ECO:0000256" key="1">
    <source>
        <dbReference type="ARBA" id="ARBA00001946"/>
    </source>
</evidence>
<feature type="binding site" evidence="5">
    <location>
        <position position="90"/>
    </location>
    <ligand>
        <name>Mg(2+)</name>
        <dbReference type="ChEBI" id="CHEBI:18420"/>
        <label>2</label>
    </ligand>
</feature>
<keyword evidence="3" id="KW-0378">Hydrolase</keyword>
<dbReference type="GO" id="GO:0008934">
    <property type="term" value="F:inositol monophosphate 1-phosphatase activity"/>
    <property type="evidence" value="ECO:0007669"/>
    <property type="project" value="TreeGrafter"/>
</dbReference>
<dbReference type="InterPro" id="IPR000760">
    <property type="entry name" value="Inositol_monophosphatase-like"/>
</dbReference>
<evidence type="ECO:0000256" key="4">
    <source>
        <dbReference type="ARBA" id="ARBA00022842"/>
    </source>
</evidence>
<dbReference type="Gene3D" id="3.40.190.80">
    <property type="match status" value="1"/>
</dbReference>
<proteinExistence type="predicted"/>
<name>A0A401IQW7_9LACO</name>
<feature type="binding site" evidence="5">
    <location>
        <position position="89"/>
    </location>
    <ligand>
        <name>Mg(2+)</name>
        <dbReference type="ChEBI" id="CHEBI:18420"/>
        <label>1</label>
        <note>catalytic</note>
    </ligand>
</feature>
<feature type="binding site" evidence="5">
    <location>
        <position position="69"/>
    </location>
    <ligand>
        <name>Mg(2+)</name>
        <dbReference type="ChEBI" id="CHEBI:18420"/>
        <label>1</label>
        <note>catalytic</note>
    </ligand>
</feature>
<evidence type="ECO:0000256" key="5">
    <source>
        <dbReference type="PIRSR" id="PIRSR600760-2"/>
    </source>
</evidence>
<dbReference type="AlphaFoldDB" id="A0A401IQW7"/>
<protein>
    <submittedName>
        <fullName evidence="6">Inositol monophosphatase</fullName>
    </submittedName>
</protein>
<dbReference type="PROSITE" id="PS00629">
    <property type="entry name" value="IMP_1"/>
    <property type="match status" value="1"/>
</dbReference>
<dbReference type="PANTHER" id="PTHR20854:SF4">
    <property type="entry name" value="INOSITOL-1-MONOPHOSPHATASE-RELATED"/>
    <property type="match status" value="1"/>
</dbReference>
<keyword evidence="2 5" id="KW-0479">Metal-binding</keyword>
<comment type="caution">
    <text evidence="6">The sequence shown here is derived from an EMBL/GenBank/DDBJ whole genome shotgun (WGS) entry which is preliminary data.</text>
</comment>
<dbReference type="RefSeq" id="WP_124974867.1">
    <property type="nucleotide sequence ID" value="NZ_BFFP01000004.1"/>
</dbReference>
<dbReference type="EMBL" id="BFFP01000004">
    <property type="protein sequence ID" value="GBG93921.1"/>
    <property type="molecule type" value="Genomic_DNA"/>
</dbReference>
<reference evidence="6 7" key="1">
    <citation type="journal article" date="2019" name="Int. J. Syst. Evol. Microbiol.">
        <title>Lactobacillus salitolerans sp. nov., a novel lactic acid bacterium isolated from spent mushroom substrates.</title>
        <authorList>
            <person name="Tohno M."/>
            <person name="Tanizawa Y."/>
            <person name="Kojima Y."/>
            <person name="Sakamoto M."/>
            <person name="Nakamura Y."/>
            <person name="Ohkuma M."/>
            <person name="Kobayashi H."/>
        </authorList>
    </citation>
    <scope>NUCLEOTIDE SEQUENCE [LARGE SCALE GENOMIC DNA]</scope>
    <source>
        <strain evidence="6 7">YK43</strain>
    </source>
</reference>
<evidence type="ECO:0000256" key="3">
    <source>
        <dbReference type="ARBA" id="ARBA00022801"/>
    </source>
</evidence>
<dbReference type="Gene3D" id="3.30.540.10">
    <property type="entry name" value="Fructose-1,6-Bisphosphatase, subunit A, domain 1"/>
    <property type="match status" value="1"/>
</dbReference>
<dbReference type="GO" id="GO:0006020">
    <property type="term" value="P:inositol metabolic process"/>
    <property type="evidence" value="ECO:0007669"/>
    <property type="project" value="TreeGrafter"/>
</dbReference>
<gene>
    <name evidence="6" type="primary">suhB</name>
    <name evidence="6" type="ORF">LFYK43_03800</name>
</gene>
<dbReference type="PRINTS" id="PR00377">
    <property type="entry name" value="IMPHPHTASES"/>
</dbReference>
<organism evidence="6 7">
    <name type="scientific">Ligilactobacillus salitolerans</name>
    <dbReference type="NCBI Taxonomy" id="1808352"/>
    <lineage>
        <taxon>Bacteria</taxon>
        <taxon>Bacillati</taxon>
        <taxon>Bacillota</taxon>
        <taxon>Bacilli</taxon>
        <taxon>Lactobacillales</taxon>
        <taxon>Lactobacillaceae</taxon>
        <taxon>Ligilactobacillus</taxon>
    </lineage>
</organism>
<feature type="binding site" evidence="5">
    <location>
        <position position="87"/>
    </location>
    <ligand>
        <name>Mg(2+)</name>
        <dbReference type="ChEBI" id="CHEBI:18420"/>
        <label>1</label>
        <note>catalytic</note>
    </ligand>
</feature>
<dbReference type="OrthoDB" id="9772456at2"/>
<feature type="binding site" evidence="5">
    <location>
        <position position="209"/>
    </location>
    <ligand>
        <name>Mg(2+)</name>
        <dbReference type="ChEBI" id="CHEBI:18420"/>
        <label>1</label>
        <note>catalytic</note>
    </ligand>
</feature>
<dbReference type="SUPFAM" id="SSF56655">
    <property type="entry name" value="Carbohydrate phosphatase"/>
    <property type="match status" value="1"/>
</dbReference>
<dbReference type="Pfam" id="PF00459">
    <property type="entry name" value="Inositol_P"/>
    <property type="match status" value="1"/>
</dbReference>
<dbReference type="InterPro" id="IPR020583">
    <property type="entry name" value="Inositol_monoP_metal-BS"/>
</dbReference>
<dbReference type="PANTHER" id="PTHR20854">
    <property type="entry name" value="INOSITOL MONOPHOSPHATASE"/>
    <property type="match status" value="1"/>
</dbReference>
<comment type="cofactor">
    <cofactor evidence="1 5">
        <name>Mg(2+)</name>
        <dbReference type="ChEBI" id="CHEBI:18420"/>
    </cofactor>
</comment>
<keyword evidence="4 5" id="KW-0460">Magnesium</keyword>
<evidence type="ECO:0000256" key="2">
    <source>
        <dbReference type="ARBA" id="ARBA00022723"/>
    </source>
</evidence>
<dbReference type="Proteomes" id="UP000286848">
    <property type="component" value="Unassembled WGS sequence"/>
</dbReference>
<accession>A0A401IQW7</accession>
<dbReference type="GO" id="GO:0007165">
    <property type="term" value="P:signal transduction"/>
    <property type="evidence" value="ECO:0007669"/>
    <property type="project" value="TreeGrafter"/>
</dbReference>
<dbReference type="FunFam" id="3.30.540.10:FF:000003">
    <property type="entry name" value="Inositol-1-monophosphatase"/>
    <property type="match status" value="1"/>
</dbReference>
<evidence type="ECO:0000313" key="6">
    <source>
        <dbReference type="EMBL" id="GBG93921.1"/>
    </source>
</evidence>